<organism evidence="1 2">
    <name type="scientific">Clostridium ljungdahlii</name>
    <dbReference type="NCBI Taxonomy" id="1538"/>
    <lineage>
        <taxon>Bacteria</taxon>
        <taxon>Bacillati</taxon>
        <taxon>Bacillota</taxon>
        <taxon>Clostridia</taxon>
        <taxon>Eubacteriales</taxon>
        <taxon>Clostridiaceae</taxon>
        <taxon>Clostridium</taxon>
    </lineage>
</organism>
<evidence type="ECO:0000313" key="1">
    <source>
        <dbReference type="EMBL" id="OAA85086.1"/>
    </source>
</evidence>
<protein>
    <submittedName>
        <fullName evidence="1">Uncharacterized protein</fullName>
    </submittedName>
</protein>
<comment type="caution">
    <text evidence="1">The sequence shown here is derived from an EMBL/GenBank/DDBJ whole genome shotgun (WGS) entry which is preliminary data.</text>
</comment>
<name>A0A162KWI0_9CLOT</name>
<dbReference type="EMBL" id="LITT01000034">
    <property type="protein sequence ID" value="OAA85086.1"/>
    <property type="molecule type" value="Genomic_DNA"/>
</dbReference>
<accession>A0A162KWI0</accession>
<sequence>MDIQDYIHNYDYNYDLNTLRQTFKERTLVKKYLENNPEENFKKFVNEFWLNPNNSIDELKRKYNINAQISYSDIIKSYPNDKYMQLLKMFYSPDVTIDKLVESFAIPYKKIVKLVVPIHIKEYEKYCPKCFNDSFEIYSNISSNLDELIYNCEKCLEKIKYDKLLSKEQAIEEHERVVQKKIKFQEKMNEISDTVSNIKCPKCQGKLQLQVMKEKFEYIIECEKCNYISYDIDKTKKEYSDWKKRASMMIAIKAKERELIEKSLESKKEEDIFFKKEDIIREKDCIDAIEFLFEIFNTDSIQLWNTIFTIIKSCNRLEKKLLIEIIEFGKEQNKEVIANLKKSKAVFYEYSPEEPIVFTLIDRTKIIVSRQILRSLVDKKLIVIDEEENYILIPEVLVNNLDSIKNLITTQNINSAIRYLIFSRQNFTCMTCGETGRPLKIAYLAMDKNINDLNSMIALCDKCFDLMTKNEILIDGTITFDMDYSDKNKLKSLEFLCQCFPEIKGNQFIYDTMERLESKFSINNIIKALAITIDKIKKKHIEGTIKTLINYTKGILNKGIENGEDIKVYPKLIEEYNLDKWIIDEL</sequence>
<gene>
    <name evidence="1" type="ORF">WY13_02571</name>
</gene>
<dbReference type="RefSeq" id="WP_063555969.1">
    <property type="nucleotide sequence ID" value="NZ_LITT01000034.1"/>
</dbReference>
<dbReference type="PATRIC" id="fig|1538.10.peg.2950"/>
<dbReference type="AlphaFoldDB" id="A0A162KWI0"/>
<proteinExistence type="predicted"/>
<dbReference type="Proteomes" id="UP000077407">
    <property type="component" value="Unassembled WGS sequence"/>
</dbReference>
<reference evidence="1 2" key="1">
    <citation type="journal article" date="2015" name="Biotechnol. Bioeng.">
        <title>Genome sequence and phenotypic characterization of Caulobacter segnis.</title>
        <authorList>
            <person name="Patel S."/>
            <person name="Fletcher B."/>
            <person name="Scott D.C."/>
            <person name="Ely B."/>
        </authorList>
    </citation>
    <scope>NUCLEOTIDE SEQUENCE [LARGE SCALE GENOMIC DNA]</scope>
    <source>
        <strain evidence="1 2">ERI-2</strain>
    </source>
</reference>
<evidence type="ECO:0000313" key="2">
    <source>
        <dbReference type="Proteomes" id="UP000077407"/>
    </source>
</evidence>